<name>A0AAN7V2J3_9PEZI</name>
<comment type="caution">
    <text evidence="2">The sequence shown here is derived from an EMBL/GenBank/DDBJ whole genome shotgun (WGS) entry which is preliminary data.</text>
</comment>
<keyword evidence="3" id="KW-1185">Reference proteome</keyword>
<organism evidence="2 3">
    <name type="scientific">Xylaria bambusicola</name>
    <dbReference type="NCBI Taxonomy" id="326684"/>
    <lineage>
        <taxon>Eukaryota</taxon>
        <taxon>Fungi</taxon>
        <taxon>Dikarya</taxon>
        <taxon>Ascomycota</taxon>
        <taxon>Pezizomycotina</taxon>
        <taxon>Sordariomycetes</taxon>
        <taxon>Xylariomycetidae</taxon>
        <taxon>Xylariales</taxon>
        <taxon>Xylariaceae</taxon>
        <taxon>Xylaria</taxon>
    </lineage>
</organism>
<evidence type="ECO:0000259" key="1">
    <source>
        <dbReference type="Pfam" id="PF22607"/>
    </source>
</evidence>
<sequence length="384" mass="41730">MGHSVQILERCPISYLEPRGAGIVSGPSIDAFFSLFNSSPTPCINLTQRLYLDRLGHVIESIDRTQRTTSWGVLYATLRQLYDQPSCQCQDEICRQTARGERAAYCFGCEATSVIPLGNGAMAVEFITAQGRTETVLADLVIGADGFNSALRAGLLPEVQPAYAGYVAWRGVIPEMQLSHSIRGAYVGKMVFYQGEATQFVAYTMPGEGGSSQPGERRLNWVWYQNCGEGSDEHNATMTDTHGTLHRVTVAPGLLNRDVWDERVAISARCLPPPLGEIVKQTADPFVQKIIDVASHQATFYGGRVLLVGDAMAAPRPHTGSSTDQSAFQALKLLEVLRGKIDVTEWERKVLQHATDLLQVGVKIGADCGLGGSGLSPHPVNRLI</sequence>
<dbReference type="Proteomes" id="UP001305414">
    <property type="component" value="Unassembled WGS sequence"/>
</dbReference>
<feature type="domain" description="2,6-dihydroxypyridine 3-monooxygenase substrate binding" evidence="1">
    <location>
        <begin position="163"/>
        <end position="292"/>
    </location>
</feature>
<protein>
    <recommendedName>
        <fullName evidence="1">2,6-dihydroxypyridine 3-monooxygenase substrate binding domain-containing protein</fullName>
    </recommendedName>
</protein>
<dbReference type="SUPFAM" id="SSF54373">
    <property type="entry name" value="FAD-linked reductases, C-terminal domain"/>
    <property type="match status" value="1"/>
</dbReference>
<evidence type="ECO:0000313" key="2">
    <source>
        <dbReference type="EMBL" id="KAK5637471.1"/>
    </source>
</evidence>
<dbReference type="InterPro" id="IPR054707">
    <property type="entry name" value="DhpH_subs-bd"/>
</dbReference>
<dbReference type="PANTHER" id="PTHR47469:SF2">
    <property type="entry name" value="OS06G0597600 PROTEIN"/>
    <property type="match status" value="1"/>
</dbReference>
<proteinExistence type="predicted"/>
<accession>A0AAN7V2J3</accession>
<evidence type="ECO:0000313" key="3">
    <source>
        <dbReference type="Proteomes" id="UP001305414"/>
    </source>
</evidence>
<reference evidence="2 3" key="1">
    <citation type="submission" date="2023-10" db="EMBL/GenBank/DDBJ databases">
        <title>Draft genome sequence of Xylaria bambusicola isolate GMP-LS, the root and basal stem rot pathogen of sugarcane in Indonesia.</title>
        <authorList>
            <person name="Selvaraj P."/>
            <person name="Muralishankar V."/>
            <person name="Muruganantham S."/>
            <person name="Sp S."/>
            <person name="Haryani S."/>
            <person name="Lau K.J.X."/>
            <person name="Naqvi N.I."/>
        </authorList>
    </citation>
    <scope>NUCLEOTIDE SEQUENCE [LARGE SCALE GENOMIC DNA]</scope>
    <source>
        <strain evidence="2">GMP-LS</strain>
    </source>
</reference>
<dbReference type="PANTHER" id="PTHR47469">
    <property type="entry name" value="MONOOXYGENASE-LIKE"/>
    <property type="match status" value="1"/>
</dbReference>
<dbReference type="InterPro" id="IPR036188">
    <property type="entry name" value="FAD/NAD-bd_sf"/>
</dbReference>
<dbReference type="Pfam" id="PF22607">
    <property type="entry name" value="FAD_binding-like"/>
    <property type="match status" value="1"/>
</dbReference>
<gene>
    <name evidence="2" type="ORF">RRF57_013186</name>
</gene>
<dbReference type="InterPro" id="IPR053212">
    <property type="entry name" value="DHP_3-monooxygenase"/>
</dbReference>
<dbReference type="SUPFAM" id="SSF51905">
    <property type="entry name" value="FAD/NAD(P)-binding domain"/>
    <property type="match status" value="1"/>
</dbReference>
<dbReference type="AlphaFoldDB" id="A0AAN7V2J3"/>
<dbReference type="Gene3D" id="3.30.9.60">
    <property type="match status" value="1"/>
</dbReference>
<dbReference type="EMBL" id="JAWHQM010000120">
    <property type="protein sequence ID" value="KAK5637471.1"/>
    <property type="molecule type" value="Genomic_DNA"/>
</dbReference>